<dbReference type="OrthoDB" id="339325at2759"/>
<dbReference type="GO" id="GO:0005737">
    <property type="term" value="C:cytoplasm"/>
    <property type="evidence" value="ECO:0007669"/>
    <property type="project" value="TreeGrafter"/>
</dbReference>
<dbReference type="PRINTS" id="PR00109">
    <property type="entry name" value="TYRKINASE"/>
</dbReference>
<dbReference type="GO" id="GO:0005524">
    <property type="term" value="F:ATP binding"/>
    <property type="evidence" value="ECO:0007669"/>
    <property type="project" value="InterPro"/>
</dbReference>
<dbReference type="Proteomes" id="UP000275267">
    <property type="component" value="Unassembled WGS sequence"/>
</dbReference>
<dbReference type="InterPro" id="IPR008271">
    <property type="entry name" value="Ser/Thr_kinase_AS"/>
</dbReference>
<evidence type="ECO:0000313" key="2">
    <source>
        <dbReference type="EMBL" id="RLM86142.1"/>
    </source>
</evidence>
<sequence length="210" mass="24253">MEQDFHPERFREFMREVAIMKSLRHPNIVLFMGAVTEPPNLSIVTEYLSRGSLYKLLHRSGAKEVLDERRRLNMAFDVAKGMNYLHRRSPPIVHRDLKSPNLLVDKKYTVKVCDFGLSRLKANTFLSSKSLAGTPEWMAPEVLRDELSNEKSDVYSFGVILWELMTLQQPWCNLNPAQICSLLYTVTGRCILVSYPDKINMKEGFDIDLL</sequence>
<dbReference type="STRING" id="4540.A0A3L6QQN3"/>
<dbReference type="InterPro" id="IPR001245">
    <property type="entry name" value="Ser-Thr/Tyr_kinase_cat_dom"/>
</dbReference>
<organism evidence="2 3">
    <name type="scientific">Panicum miliaceum</name>
    <name type="common">Proso millet</name>
    <name type="synonym">Broomcorn millet</name>
    <dbReference type="NCBI Taxonomy" id="4540"/>
    <lineage>
        <taxon>Eukaryota</taxon>
        <taxon>Viridiplantae</taxon>
        <taxon>Streptophyta</taxon>
        <taxon>Embryophyta</taxon>
        <taxon>Tracheophyta</taxon>
        <taxon>Spermatophyta</taxon>
        <taxon>Magnoliopsida</taxon>
        <taxon>Liliopsida</taxon>
        <taxon>Poales</taxon>
        <taxon>Poaceae</taxon>
        <taxon>PACMAD clade</taxon>
        <taxon>Panicoideae</taxon>
        <taxon>Panicodae</taxon>
        <taxon>Paniceae</taxon>
        <taxon>Panicinae</taxon>
        <taxon>Panicum</taxon>
        <taxon>Panicum sect. Panicum</taxon>
    </lineage>
</organism>
<dbReference type="Gene3D" id="1.10.510.10">
    <property type="entry name" value="Transferase(Phosphotransferase) domain 1"/>
    <property type="match status" value="1"/>
</dbReference>
<dbReference type="CDD" id="cd13999">
    <property type="entry name" value="STKc_MAP3K-like"/>
    <property type="match status" value="1"/>
</dbReference>
<dbReference type="PANTHER" id="PTHR23257:SF978">
    <property type="entry name" value="PROTEIN KINASE FAMILY PROTEIN"/>
    <property type="match status" value="1"/>
</dbReference>
<evidence type="ECO:0000259" key="1">
    <source>
        <dbReference type="PROSITE" id="PS50011"/>
    </source>
</evidence>
<dbReference type="InterPro" id="IPR050167">
    <property type="entry name" value="Ser_Thr_protein_kinase"/>
</dbReference>
<dbReference type="Gene3D" id="3.30.200.20">
    <property type="entry name" value="Phosphorylase Kinase, domain 1"/>
    <property type="match status" value="1"/>
</dbReference>
<reference evidence="3" key="1">
    <citation type="journal article" date="2019" name="Nat. Commun.">
        <title>The genome of broomcorn millet.</title>
        <authorList>
            <person name="Zou C."/>
            <person name="Miki D."/>
            <person name="Li D."/>
            <person name="Tang Q."/>
            <person name="Xiao L."/>
            <person name="Rajput S."/>
            <person name="Deng P."/>
            <person name="Jia W."/>
            <person name="Huang R."/>
            <person name="Zhang M."/>
            <person name="Sun Y."/>
            <person name="Hu J."/>
            <person name="Fu X."/>
            <person name="Schnable P.S."/>
            <person name="Li F."/>
            <person name="Zhang H."/>
            <person name="Feng B."/>
            <person name="Zhu X."/>
            <person name="Liu R."/>
            <person name="Schnable J.C."/>
            <person name="Zhu J.-K."/>
            <person name="Zhang H."/>
        </authorList>
    </citation>
    <scope>NUCLEOTIDE SEQUENCE [LARGE SCALE GENOMIC DNA]</scope>
</reference>
<dbReference type="InterPro" id="IPR000719">
    <property type="entry name" value="Prot_kinase_dom"/>
</dbReference>
<proteinExistence type="predicted"/>
<evidence type="ECO:0000313" key="3">
    <source>
        <dbReference type="Proteomes" id="UP000275267"/>
    </source>
</evidence>
<dbReference type="Pfam" id="PF07714">
    <property type="entry name" value="PK_Tyr_Ser-Thr"/>
    <property type="match status" value="1"/>
</dbReference>
<keyword evidence="3" id="KW-1185">Reference proteome</keyword>
<name>A0A3L6QQN3_PANMI</name>
<dbReference type="SMART" id="SM00220">
    <property type="entry name" value="S_TKc"/>
    <property type="match status" value="1"/>
</dbReference>
<dbReference type="InterPro" id="IPR011009">
    <property type="entry name" value="Kinase-like_dom_sf"/>
</dbReference>
<protein>
    <recommendedName>
        <fullName evidence="1">Protein kinase domain-containing protein</fullName>
    </recommendedName>
</protein>
<dbReference type="PROSITE" id="PS00108">
    <property type="entry name" value="PROTEIN_KINASE_ST"/>
    <property type="match status" value="1"/>
</dbReference>
<accession>A0A3L6QQN3</accession>
<dbReference type="PROSITE" id="PS50011">
    <property type="entry name" value="PROTEIN_KINASE_DOM"/>
    <property type="match status" value="1"/>
</dbReference>
<dbReference type="EMBL" id="PQIB02000011">
    <property type="protein sequence ID" value="RLM86142.1"/>
    <property type="molecule type" value="Genomic_DNA"/>
</dbReference>
<dbReference type="SUPFAM" id="SSF56112">
    <property type="entry name" value="Protein kinase-like (PK-like)"/>
    <property type="match status" value="1"/>
</dbReference>
<comment type="caution">
    <text evidence="2">The sequence shown here is derived from an EMBL/GenBank/DDBJ whole genome shotgun (WGS) entry which is preliminary data.</text>
</comment>
<dbReference type="AlphaFoldDB" id="A0A3L6QQN3"/>
<dbReference type="PANTHER" id="PTHR23257">
    <property type="entry name" value="SERINE-THREONINE PROTEIN KINASE"/>
    <property type="match status" value="1"/>
</dbReference>
<dbReference type="GO" id="GO:0004672">
    <property type="term" value="F:protein kinase activity"/>
    <property type="evidence" value="ECO:0007669"/>
    <property type="project" value="InterPro"/>
</dbReference>
<gene>
    <name evidence="2" type="ORF">C2845_PM04G10140</name>
</gene>
<feature type="domain" description="Protein kinase" evidence="1">
    <location>
        <begin position="1"/>
        <end position="210"/>
    </location>
</feature>
<dbReference type="GO" id="GO:0007165">
    <property type="term" value="P:signal transduction"/>
    <property type="evidence" value="ECO:0007669"/>
    <property type="project" value="TreeGrafter"/>
</dbReference>